<feature type="domain" description="EAL" evidence="3">
    <location>
        <begin position="217"/>
        <end position="472"/>
    </location>
</feature>
<dbReference type="EMBL" id="PVZF01000004">
    <property type="protein sequence ID" value="PRY15949.1"/>
    <property type="molecule type" value="Genomic_DNA"/>
</dbReference>
<dbReference type="Pfam" id="PF00990">
    <property type="entry name" value="GGDEF"/>
    <property type="match status" value="1"/>
</dbReference>
<evidence type="ECO:0000259" key="3">
    <source>
        <dbReference type="PROSITE" id="PS50883"/>
    </source>
</evidence>
<protein>
    <submittedName>
        <fullName evidence="5">Diguanylate cyclase (GGDEF)-like protein</fullName>
    </submittedName>
</protein>
<evidence type="ECO:0000256" key="2">
    <source>
        <dbReference type="SAM" id="Phobius"/>
    </source>
</evidence>
<dbReference type="PANTHER" id="PTHR33121:SF70">
    <property type="entry name" value="SIGNALING PROTEIN YKOW"/>
    <property type="match status" value="1"/>
</dbReference>
<dbReference type="InterPro" id="IPR001633">
    <property type="entry name" value="EAL_dom"/>
</dbReference>
<organism evidence="5 6">
    <name type="scientific">Kineococcus rhizosphaerae</name>
    <dbReference type="NCBI Taxonomy" id="559628"/>
    <lineage>
        <taxon>Bacteria</taxon>
        <taxon>Bacillati</taxon>
        <taxon>Actinomycetota</taxon>
        <taxon>Actinomycetes</taxon>
        <taxon>Kineosporiales</taxon>
        <taxon>Kineosporiaceae</taxon>
        <taxon>Kineococcus</taxon>
    </lineage>
</organism>
<dbReference type="CDD" id="cd01949">
    <property type="entry name" value="GGDEF"/>
    <property type="match status" value="1"/>
</dbReference>
<dbReference type="NCBIfam" id="TIGR00254">
    <property type="entry name" value="GGDEF"/>
    <property type="match status" value="1"/>
</dbReference>
<evidence type="ECO:0000259" key="4">
    <source>
        <dbReference type="PROSITE" id="PS50887"/>
    </source>
</evidence>
<dbReference type="InterPro" id="IPR035919">
    <property type="entry name" value="EAL_sf"/>
</dbReference>
<proteinExistence type="predicted"/>
<dbReference type="Pfam" id="PF00563">
    <property type="entry name" value="EAL"/>
    <property type="match status" value="1"/>
</dbReference>
<dbReference type="Proteomes" id="UP000238083">
    <property type="component" value="Unassembled WGS sequence"/>
</dbReference>
<comment type="caution">
    <text evidence="5">The sequence shown here is derived from an EMBL/GenBank/DDBJ whole genome shotgun (WGS) entry which is preliminary data.</text>
</comment>
<feature type="region of interest" description="Disordered" evidence="1">
    <location>
        <begin position="477"/>
        <end position="499"/>
    </location>
</feature>
<evidence type="ECO:0000313" key="5">
    <source>
        <dbReference type="EMBL" id="PRY15949.1"/>
    </source>
</evidence>
<name>A0A2T0R5B8_9ACTN</name>
<dbReference type="PROSITE" id="PS50883">
    <property type="entry name" value="EAL"/>
    <property type="match status" value="1"/>
</dbReference>
<accession>A0A2T0R5B8</accession>
<dbReference type="InterPro" id="IPR050706">
    <property type="entry name" value="Cyclic-di-GMP_PDE-like"/>
</dbReference>
<dbReference type="PROSITE" id="PS50887">
    <property type="entry name" value="GGDEF"/>
    <property type="match status" value="1"/>
</dbReference>
<keyword evidence="2" id="KW-0812">Transmembrane</keyword>
<dbReference type="SMART" id="SM00052">
    <property type="entry name" value="EAL"/>
    <property type="match status" value="1"/>
</dbReference>
<dbReference type="Gene3D" id="3.20.20.450">
    <property type="entry name" value="EAL domain"/>
    <property type="match status" value="1"/>
</dbReference>
<keyword evidence="2" id="KW-1133">Transmembrane helix</keyword>
<dbReference type="PANTHER" id="PTHR33121">
    <property type="entry name" value="CYCLIC DI-GMP PHOSPHODIESTERASE PDEF"/>
    <property type="match status" value="1"/>
</dbReference>
<dbReference type="Gene3D" id="3.30.70.270">
    <property type="match status" value="1"/>
</dbReference>
<dbReference type="InterPro" id="IPR029787">
    <property type="entry name" value="Nucleotide_cyclase"/>
</dbReference>
<dbReference type="SUPFAM" id="SSF141868">
    <property type="entry name" value="EAL domain-like"/>
    <property type="match status" value="1"/>
</dbReference>
<gene>
    <name evidence="5" type="ORF">CLV37_104162</name>
</gene>
<dbReference type="SMART" id="SM00267">
    <property type="entry name" value="GGDEF"/>
    <property type="match status" value="1"/>
</dbReference>
<keyword evidence="2" id="KW-0472">Membrane</keyword>
<dbReference type="AlphaFoldDB" id="A0A2T0R5B8"/>
<evidence type="ECO:0000313" key="6">
    <source>
        <dbReference type="Proteomes" id="UP000238083"/>
    </source>
</evidence>
<dbReference type="SUPFAM" id="SSF55073">
    <property type="entry name" value="Nucleotide cyclase"/>
    <property type="match status" value="1"/>
</dbReference>
<dbReference type="GO" id="GO:0071111">
    <property type="term" value="F:cyclic-guanylate-specific phosphodiesterase activity"/>
    <property type="evidence" value="ECO:0007669"/>
    <property type="project" value="InterPro"/>
</dbReference>
<dbReference type="CDD" id="cd01948">
    <property type="entry name" value="EAL"/>
    <property type="match status" value="1"/>
</dbReference>
<reference evidence="5 6" key="1">
    <citation type="submission" date="2018-03" db="EMBL/GenBank/DDBJ databases">
        <title>Genomic Encyclopedia of Archaeal and Bacterial Type Strains, Phase II (KMG-II): from individual species to whole genera.</title>
        <authorList>
            <person name="Goeker M."/>
        </authorList>
    </citation>
    <scope>NUCLEOTIDE SEQUENCE [LARGE SCALE GENOMIC DNA]</scope>
    <source>
        <strain evidence="5 6">DSM 19711</strain>
    </source>
</reference>
<keyword evidence="6" id="KW-1185">Reference proteome</keyword>
<dbReference type="InterPro" id="IPR000160">
    <property type="entry name" value="GGDEF_dom"/>
</dbReference>
<feature type="domain" description="GGDEF" evidence="4">
    <location>
        <begin position="81"/>
        <end position="208"/>
    </location>
</feature>
<feature type="transmembrane region" description="Helical" evidence="2">
    <location>
        <begin position="6"/>
        <end position="29"/>
    </location>
</feature>
<sequence>MLDPSLAPVVAGTAVVVAAGAVVVAGSLWRRTVSTRCALAAVRARLTALEQDRRSVEVDPVTGLPRGVAFAAVVAAARSGPPVALLHVDLLGFRTVNGTHGRAAGDAVLVEVARRLRRAVRGADELARLGGDEFAVLLTDPDAAVDVAVRLLAVLAEPHEVAGARVQVRAAIGVAHSRAAGADLLRAAEAALARAKAAGGACVRVWDEAEDLRGERTRRTVEALRAAVCAPTPGNHLERHYQPTVDVESLAVTGVECLVRWHRDGRLVGPEEFVPLAERHGLVSDLGLLVLEGAVADLPALRAAAGHPLVLAVNVSAPQLQDPRLAPAVARAVAGLGDGRLVLEMTESVLVAEDDATAQALDALVAAGGHLTVDDFGTGYATLAYLRRRPFSAFKVDRSYVREIETDPRTRALVEGLVLLAATVGLGLVVEGVDTQGQADLLQRMGAPTQQGYLHARPQPLEAAVADLRRLRAELTARGTAQDAARGTAQGTAQGTRTA</sequence>
<evidence type="ECO:0000256" key="1">
    <source>
        <dbReference type="SAM" id="MobiDB-lite"/>
    </source>
</evidence>
<dbReference type="InterPro" id="IPR043128">
    <property type="entry name" value="Rev_trsase/Diguanyl_cyclase"/>
</dbReference>